<dbReference type="EMBL" id="JAVFKY010000003">
    <property type="protein sequence ID" value="KAK5579764.1"/>
    <property type="molecule type" value="Genomic_DNA"/>
</dbReference>
<dbReference type="GO" id="GO:0008171">
    <property type="term" value="F:O-methyltransferase activity"/>
    <property type="evidence" value="ECO:0007669"/>
    <property type="project" value="InterPro"/>
</dbReference>
<keyword evidence="8" id="KW-1185">Reference proteome</keyword>
<dbReference type="SUPFAM" id="SSF53335">
    <property type="entry name" value="S-adenosyl-L-methionine-dependent methyltransferases"/>
    <property type="match status" value="1"/>
</dbReference>
<evidence type="ECO:0000259" key="6">
    <source>
        <dbReference type="Pfam" id="PF08100"/>
    </source>
</evidence>
<dbReference type="InterPro" id="IPR036388">
    <property type="entry name" value="WH-like_DNA-bd_sf"/>
</dbReference>
<feature type="transmembrane region" description="Helical" evidence="4">
    <location>
        <begin position="12"/>
        <end position="32"/>
    </location>
</feature>
<keyword evidence="1" id="KW-0489">Methyltransferase</keyword>
<protein>
    <recommendedName>
        <fullName evidence="9">O-methyltransferase domain-containing protein</fullName>
    </recommendedName>
</protein>
<evidence type="ECO:0000256" key="4">
    <source>
        <dbReference type="SAM" id="Phobius"/>
    </source>
</evidence>
<dbReference type="Pfam" id="PF00891">
    <property type="entry name" value="Methyltransf_2"/>
    <property type="match status" value="1"/>
</dbReference>
<gene>
    <name evidence="7" type="ORF">RB653_009450</name>
</gene>
<proteinExistence type="predicted"/>
<dbReference type="AlphaFoldDB" id="A0AAN7TU96"/>
<keyword evidence="4" id="KW-1133">Transmembrane helix</keyword>
<sequence length="457" mass="52550">MEGVLSSLLASSLIVGFPSLIFVCSILIYYYLCIMRKKILSKDSLQPVIGVYIMRCIYSITQYWEMIIPQIKLYRISNDYIVFQCLSVVFTLKVMDYLKNGPKTIRELSQLTKSSEKNLFRVMRALTQEHIFNYNHLNNTFSLNSCSKLLSSPPPPPPSNMYYNNNINNNNNEINNNNNNNNNGIFSTNDEELGCIFSMLSYPTFIDAWRSLKECIETGVSGFQTKHGMTFFQYIDEKDTYIKKIFDSAMRQRNYATKIHTQITHGYDFSKYKKICDIGGGIGFLGFAIVNKNPDVVVCVLELEETVRNGLEQSKVDEKKQSIIEEQRLVFKNGNMFIPRSIPSANLYILMQVIHDWNNYDAIKILSSVASAMRYERNQTGQIPKLLIIDSILDDNINNDTYKRSCIPDIIMMAIVGGEERTLSEWNHLIKESGLQILSIKKFNRPPFLSIIELTII</sequence>
<dbReference type="InterPro" id="IPR029063">
    <property type="entry name" value="SAM-dependent_MTases_sf"/>
</dbReference>
<dbReference type="SUPFAM" id="SSF46785">
    <property type="entry name" value="Winged helix' DNA-binding domain"/>
    <property type="match status" value="1"/>
</dbReference>
<dbReference type="Proteomes" id="UP001344447">
    <property type="component" value="Unassembled WGS sequence"/>
</dbReference>
<evidence type="ECO:0000256" key="2">
    <source>
        <dbReference type="ARBA" id="ARBA00022679"/>
    </source>
</evidence>
<accession>A0AAN7TU96</accession>
<name>A0AAN7TU96_9MYCE</name>
<dbReference type="InterPro" id="IPR016461">
    <property type="entry name" value="COMT-like"/>
</dbReference>
<dbReference type="Gene3D" id="1.10.10.10">
    <property type="entry name" value="Winged helix-like DNA-binding domain superfamily/Winged helix DNA-binding domain"/>
    <property type="match status" value="1"/>
</dbReference>
<evidence type="ECO:0000259" key="5">
    <source>
        <dbReference type="Pfam" id="PF00891"/>
    </source>
</evidence>
<dbReference type="Pfam" id="PF08100">
    <property type="entry name" value="Dimerisation"/>
    <property type="match status" value="1"/>
</dbReference>
<feature type="domain" description="O-methyltransferase dimerisation" evidence="6">
    <location>
        <begin position="76"/>
        <end position="150"/>
    </location>
</feature>
<evidence type="ECO:0000313" key="7">
    <source>
        <dbReference type="EMBL" id="KAK5579764.1"/>
    </source>
</evidence>
<reference evidence="7 8" key="1">
    <citation type="submission" date="2023-11" db="EMBL/GenBank/DDBJ databases">
        <title>Dfirmibasis_genome.</title>
        <authorList>
            <person name="Edelbroek B."/>
            <person name="Kjellin J."/>
            <person name="Jerlstrom-Hultqvist J."/>
            <person name="Soderbom F."/>
        </authorList>
    </citation>
    <scope>NUCLEOTIDE SEQUENCE [LARGE SCALE GENOMIC DNA]</scope>
    <source>
        <strain evidence="7 8">TNS-C-14</strain>
    </source>
</reference>
<keyword evidence="4" id="KW-0812">Transmembrane</keyword>
<evidence type="ECO:0000256" key="3">
    <source>
        <dbReference type="ARBA" id="ARBA00022691"/>
    </source>
</evidence>
<evidence type="ECO:0008006" key="9">
    <source>
        <dbReference type="Google" id="ProtNLM"/>
    </source>
</evidence>
<keyword evidence="3" id="KW-0949">S-adenosyl-L-methionine</keyword>
<dbReference type="GO" id="GO:0032259">
    <property type="term" value="P:methylation"/>
    <property type="evidence" value="ECO:0007669"/>
    <property type="project" value="UniProtKB-KW"/>
</dbReference>
<dbReference type="GO" id="GO:0046983">
    <property type="term" value="F:protein dimerization activity"/>
    <property type="evidence" value="ECO:0007669"/>
    <property type="project" value="InterPro"/>
</dbReference>
<comment type="caution">
    <text evidence="7">The sequence shown here is derived from an EMBL/GenBank/DDBJ whole genome shotgun (WGS) entry which is preliminary data.</text>
</comment>
<dbReference type="PANTHER" id="PTHR43712:SF2">
    <property type="entry name" value="O-METHYLTRANSFERASE CICE"/>
    <property type="match status" value="1"/>
</dbReference>
<organism evidence="7 8">
    <name type="scientific">Dictyostelium firmibasis</name>
    <dbReference type="NCBI Taxonomy" id="79012"/>
    <lineage>
        <taxon>Eukaryota</taxon>
        <taxon>Amoebozoa</taxon>
        <taxon>Evosea</taxon>
        <taxon>Eumycetozoa</taxon>
        <taxon>Dictyostelia</taxon>
        <taxon>Dictyosteliales</taxon>
        <taxon>Dictyosteliaceae</taxon>
        <taxon>Dictyostelium</taxon>
    </lineage>
</organism>
<dbReference type="PROSITE" id="PS51683">
    <property type="entry name" value="SAM_OMT_II"/>
    <property type="match status" value="1"/>
</dbReference>
<dbReference type="InterPro" id="IPR012967">
    <property type="entry name" value="COMT_dimerisation"/>
</dbReference>
<evidence type="ECO:0000256" key="1">
    <source>
        <dbReference type="ARBA" id="ARBA00022603"/>
    </source>
</evidence>
<feature type="transmembrane region" description="Helical" evidence="4">
    <location>
        <begin position="44"/>
        <end position="61"/>
    </location>
</feature>
<keyword evidence="2" id="KW-0808">Transferase</keyword>
<dbReference type="InterPro" id="IPR036390">
    <property type="entry name" value="WH_DNA-bd_sf"/>
</dbReference>
<dbReference type="InterPro" id="IPR001077">
    <property type="entry name" value="COMT_C"/>
</dbReference>
<dbReference type="Gene3D" id="3.40.50.150">
    <property type="entry name" value="Vaccinia Virus protein VP39"/>
    <property type="match status" value="1"/>
</dbReference>
<feature type="domain" description="O-methyltransferase C-terminal" evidence="5">
    <location>
        <begin position="209"/>
        <end position="435"/>
    </location>
</feature>
<keyword evidence="4" id="KW-0472">Membrane</keyword>
<evidence type="ECO:0000313" key="8">
    <source>
        <dbReference type="Proteomes" id="UP001344447"/>
    </source>
</evidence>
<dbReference type="PANTHER" id="PTHR43712">
    <property type="entry name" value="PUTATIVE (AFU_ORTHOLOGUE AFUA_4G14580)-RELATED"/>
    <property type="match status" value="1"/>
</dbReference>